<keyword evidence="1" id="KW-0812">Transmembrane</keyword>
<evidence type="ECO:0000256" key="1">
    <source>
        <dbReference type="SAM" id="Phobius"/>
    </source>
</evidence>
<name>A0A556MMV3_9FLAO</name>
<evidence type="ECO:0000313" key="3">
    <source>
        <dbReference type="Proteomes" id="UP000316008"/>
    </source>
</evidence>
<dbReference type="Proteomes" id="UP000316008">
    <property type="component" value="Unassembled WGS sequence"/>
</dbReference>
<sequence length="122" mass="13805">MSYMSEKKAQELFKQQMQAELTNDDLARELERQLNEAGWFITSGPDGTTIKRKDSPIDLSGVDMDYVPKDSYVAPYRSNDQPNSKLWRNIGIGVLIAVVAVLIIWGSIRLYRKYKTSSNAAS</sequence>
<reference evidence="2 3" key="1">
    <citation type="submission" date="2019-07" db="EMBL/GenBank/DDBJ databases">
        <authorList>
            <person name="Huq M.A."/>
        </authorList>
    </citation>
    <scope>NUCLEOTIDE SEQUENCE [LARGE SCALE GENOMIC DNA]</scope>
    <source>
        <strain evidence="2 3">MAH-3</strain>
    </source>
</reference>
<keyword evidence="1" id="KW-1133">Transmembrane helix</keyword>
<dbReference type="AlphaFoldDB" id="A0A556MMV3"/>
<feature type="transmembrane region" description="Helical" evidence="1">
    <location>
        <begin position="86"/>
        <end position="108"/>
    </location>
</feature>
<dbReference type="RefSeq" id="WP_144334081.1">
    <property type="nucleotide sequence ID" value="NZ_VLPL01000008.1"/>
</dbReference>
<dbReference type="EMBL" id="VLPL01000008">
    <property type="protein sequence ID" value="TSJ41270.1"/>
    <property type="molecule type" value="Genomic_DNA"/>
</dbReference>
<keyword evidence="1" id="KW-0472">Membrane</keyword>
<organism evidence="2 3">
    <name type="scientific">Fluviicola chungangensis</name>
    <dbReference type="NCBI Taxonomy" id="2597671"/>
    <lineage>
        <taxon>Bacteria</taxon>
        <taxon>Pseudomonadati</taxon>
        <taxon>Bacteroidota</taxon>
        <taxon>Flavobacteriia</taxon>
        <taxon>Flavobacteriales</taxon>
        <taxon>Crocinitomicaceae</taxon>
        <taxon>Fluviicola</taxon>
    </lineage>
</organism>
<dbReference type="OrthoDB" id="9934540at2"/>
<proteinExistence type="predicted"/>
<comment type="caution">
    <text evidence="2">The sequence shown here is derived from an EMBL/GenBank/DDBJ whole genome shotgun (WGS) entry which is preliminary data.</text>
</comment>
<keyword evidence="3" id="KW-1185">Reference proteome</keyword>
<protein>
    <submittedName>
        <fullName evidence="2">Uncharacterized protein</fullName>
    </submittedName>
</protein>
<evidence type="ECO:0000313" key="2">
    <source>
        <dbReference type="EMBL" id="TSJ41270.1"/>
    </source>
</evidence>
<accession>A0A556MMV3</accession>
<gene>
    <name evidence="2" type="ORF">FO442_15275</name>
</gene>